<name>A0AAN9XJM1_PSOTE</name>
<dbReference type="Proteomes" id="UP001386955">
    <property type="component" value="Unassembled WGS sequence"/>
</dbReference>
<evidence type="ECO:0000313" key="1">
    <source>
        <dbReference type="EMBL" id="KAK7395382.1"/>
    </source>
</evidence>
<evidence type="ECO:0000313" key="2">
    <source>
        <dbReference type="Proteomes" id="UP001386955"/>
    </source>
</evidence>
<protein>
    <submittedName>
        <fullName evidence="1">Uncharacterized protein</fullName>
    </submittedName>
</protein>
<comment type="caution">
    <text evidence="1">The sequence shown here is derived from an EMBL/GenBank/DDBJ whole genome shotgun (WGS) entry which is preliminary data.</text>
</comment>
<proteinExistence type="predicted"/>
<sequence>MVGASKTGSSFSCLKVVQSYREGCEKCLAKAIWWVVRPGHKVKIIETYEVKVNKRWRSKGFRFDVGGDSLRFRNSSSSLSFFRTLSSLVVFVCALTQFFNSNISNKVPHRNQTSLPKP</sequence>
<organism evidence="1 2">
    <name type="scientific">Psophocarpus tetragonolobus</name>
    <name type="common">Winged bean</name>
    <name type="synonym">Dolichos tetragonolobus</name>
    <dbReference type="NCBI Taxonomy" id="3891"/>
    <lineage>
        <taxon>Eukaryota</taxon>
        <taxon>Viridiplantae</taxon>
        <taxon>Streptophyta</taxon>
        <taxon>Embryophyta</taxon>
        <taxon>Tracheophyta</taxon>
        <taxon>Spermatophyta</taxon>
        <taxon>Magnoliopsida</taxon>
        <taxon>eudicotyledons</taxon>
        <taxon>Gunneridae</taxon>
        <taxon>Pentapetalae</taxon>
        <taxon>rosids</taxon>
        <taxon>fabids</taxon>
        <taxon>Fabales</taxon>
        <taxon>Fabaceae</taxon>
        <taxon>Papilionoideae</taxon>
        <taxon>50 kb inversion clade</taxon>
        <taxon>NPAAA clade</taxon>
        <taxon>indigoferoid/millettioid clade</taxon>
        <taxon>Phaseoleae</taxon>
        <taxon>Psophocarpus</taxon>
    </lineage>
</organism>
<gene>
    <name evidence="1" type="ORF">VNO78_15936</name>
</gene>
<reference evidence="1 2" key="1">
    <citation type="submission" date="2024-01" db="EMBL/GenBank/DDBJ databases">
        <title>The genomes of 5 underutilized Papilionoideae crops provide insights into root nodulation and disease resistanc.</title>
        <authorList>
            <person name="Jiang F."/>
        </authorList>
    </citation>
    <scope>NUCLEOTIDE SEQUENCE [LARGE SCALE GENOMIC DNA]</scope>
    <source>
        <strain evidence="1">DUOXIRENSHENG_FW03</strain>
        <tissue evidence="1">Leaves</tissue>
    </source>
</reference>
<accession>A0AAN9XJM1</accession>
<dbReference type="AlphaFoldDB" id="A0AAN9XJM1"/>
<dbReference type="EMBL" id="JAYMYS010000004">
    <property type="protein sequence ID" value="KAK7395382.1"/>
    <property type="molecule type" value="Genomic_DNA"/>
</dbReference>
<keyword evidence="2" id="KW-1185">Reference proteome</keyword>